<proteinExistence type="inferred from homology"/>
<dbReference type="InterPro" id="IPR016185">
    <property type="entry name" value="PreATP-grasp_dom_sf"/>
</dbReference>
<comment type="pathway">
    <text evidence="4">Cell wall biogenesis; peptidoglycan biosynthesis.</text>
</comment>
<dbReference type="InterPro" id="IPR000291">
    <property type="entry name" value="D-Ala_lig_Van_CS"/>
</dbReference>
<evidence type="ECO:0000256" key="13">
    <source>
        <dbReference type="ARBA" id="ARBA00022960"/>
    </source>
</evidence>
<dbReference type="GO" id="GO:0005829">
    <property type="term" value="C:cytosol"/>
    <property type="evidence" value="ECO:0007669"/>
    <property type="project" value="TreeGrafter"/>
</dbReference>
<evidence type="ECO:0000256" key="1">
    <source>
        <dbReference type="ARBA" id="ARBA00001936"/>
    </source>
</evidence>
<evidence type="ECO:0000256" key="17">
    <source>
        <dbReference type="ARBA" id="ARBA00047614"/>
    </source>
</evidence>
<evidence type="ECO:0000256" key="6">
    <source>
        <dbReference type="ARBA" id="ARBA00012216"/>
    </source>
</evidence>
<evidence type="ECO:0000256" key="16">
    <source>
        <dbReference type="ARBA" id="ARBA00023316"/>
    </source>
</evidence>
<keyword evidence="11 20" id="KW-0067">ATP-binding</keyword>
<evidence type="ECO:0000256" key="3">
    <source>
        <dbReference type="ARBA" id="ARBA00004496"/>
    </source>
</evidence>
<sequence length="330" mass="37077">LPKIKDFRDPEEVKNILSECYLFRHKGQVFLKTIGGLFSKEIKIEVFFPVIHGTFGEDGTLQGLLEMLGAPYVGSGVVGSAVGMDKVMQKDIFRANGLPAVDYVWFLREEWIRSQNELVKTIERRLQYPLFIKPVNLGSSIAVSRADNRRQLTTAVELAANFDRRIMVEQGIEDIIEINCSILGYKKLEASVCEQPIKSGELLSYEDKYIKGGKAKGMASLSRLIPAPIPKRLTLEIQETAKKAFRAADAGGVARIDFLVDIKKQKFWVCEINTLPGSLAFYLWEKSGYPFPKLVDKLVELARERFNDRKATNYSFESNLLAMAGKGAKA</sequence>
<dbReference type="Pfam" id="PF01820">
    <property type="entry name" value="Dala_Dala_lig_N"/>
    <property type="match status" value="1"/>
</dbReference>
<keyword evidence="13" id="KW-0133">Cell shape</keyword>
<comment type="subcellular location">
    <subcellularLocation>
        <location evidence="3">Cytoplasm</location>
    </subcellularLocation>
</comment>
<feature type="binding site" evidence="19">
    <location>
        <position position="257"/>
    </location>
    <ligand>
        <name>Mg(2+)</name>
        <dbReference type="ChEBI" id="CHEBI:18420"/>
        <label>1</label>
    </ligand>
</feature>
<feature type="binding site" evidence="19">
    <location>
        <position position="273"/>
    </location>
    <ligand>
        <name>Mg(2+)</name>
        <dbReference type="ChEBI" id="CHEBI:18420"/>
        <label>2</label>
    </ligand>
</feature>
<dbReference type="GO" id="GO:0009252">
    <property type="term" value="P:peptidoglycan biosynthetic process"/>
    <property type="evidence" value="ECO:0007669"/>
    <property type="project" value="UniProtKB-KW"/>
</dbReference>
<comment type="cofactor">
    <cofactor evidence="19">
        <name>Mg(2+)</name>
        <dbReference type="ChEBI" id="CHEBI:18420"/>
    </cofactor>
    <cofactor evidence="19">
        <name>Mn(2+)</name>
        <dbReference type="ChEBI" id="CHEBI:29035"/>
    </cofactor>
    <text evidence="19">Binds 2 magnesium or manganese ions per subunit.</text>
</comment>
<feature type="binding site" evidence="19">
    <location>
        <position position="271"/>
    </location>
    <ligand>
        <name>Mg(2+)</name>
        <dbReference type="ChEBI" id="CHEBI:18420"/>
        <label>1</label>
    </ligand>
</feature>
<evidence type="ECO:0000259" key="21">
    <source>
        <dbReference type="PROSITE" id="PS50975"/>
    </source>
</evidence>
<evidence type="ECO:0000256" key="19">
    <source>
        <dbReference type="PIRSR" id="PIRSR039102-3"/>
    </source>
</evidence>
<comment type="catalytic activity">
    <reaction evidence="17">
        <text>2 D-alanine + ATP = D-alanyl-D-alanine + ADP + phosphate + H(+)</text>
        <dbReference type="Rhea" id="RHEA:11224"/>
        <dbReference type="ChEBI" id="CHEBI:15378"/>
        <dbReference type="ChEBI" id="CHEBI:30616"/>
        <dbReference type="ChEBI" id="CHEBI:43474"/>
        <dbReference type="ChEBI" id="CHEBI:57416"/>
        <dbReference type="ChEBI" id="CHEBI:57822"/>
        <dbReference type="ChEBI" id="CHEBI:456216"/>
        <dbReference type="EC" id="6.3.2.4"/>
    </reaction>
</comment>
<dbReference type="InterPro" id="IPR011127">
    <property type="entry name" value="Dala_Dala_lig_N"/>
</dbReference>
<dbReference type="PROSITE" id="PS50975">
    <property type="entry name" value="ATP_GRASP"/>
    <property type="match status" value="1"/>
</dbReference>
<dbReference type="GO" id="GO:0046872">
    <property type="term" value="F:metal ion binding"/>
    <property type="evidence" value="ECO:0007669"/>
    <property type="project" value="UniProtKB-KW"/>
</dbReference>
<dbReference type="GO" id="GO:0071555">
    <property type="term" value="P:cell wall organization"/>
    <property type="evidence" value="ECO:0007669"/>
    <property type="project" value="UniProtKB-KW"/>
</dbReference>
<keyword evidence="7" id="KW-0963">Cytoplasm</keyword>
<organism evidence="22 23">
    <name type="scientific">Candidatus Shapirobacteria bacterium CG09_land_8_20_14_0_10_47_13</name>
    <dbReference type="NCBI Taxonomy" id="1974481"/>
    <lineage>
        <taxon>Bacteria</taxon>
        <taxon>Candidatus Shapironibacteriota</taxon>
    </lineage>
</organism>
<evidence type="ECO:0000256" key="14">
    <source>
        <dbReference type="ARBA" id="ARBA00022984"/>
    </source>
</evidence>
<evidence type="ECO:0000313" key="23">
    <source>
        <dbReference type="Proteomes" id="UP000230033"/>
    </source>
</evidence>
<evidence type="ECO:0000256" key="8">
    <source>
        <dbReference type="ARBA" id="ARBA00022598"/>
    </source>
</evidence>
<evidence type="ECO:0000256" key="4">
    <source>
        <dbReference type="ARBA" id="ARBA00004752"/>
    </source>
</evidence>
<reference evidence="23" key="1">
    <citation type="submission" date="2017-09" db="EMBL/GenBank/DDBJ databases">
        <title>Depth-based differentiation of microbial function through sediment-hosted aquifers and enrichment of novel symbionts in the deep terrestrial subsurface.</title>
        <authorList>
            <person name="Probst A.J."/>
            <person name="Ladd B."/>
            <person name="Jarett J.K."/>
            <person name="Geller-Mcgrath D.E."/>
            <person name="Sieber C.M.K."/>
            <person name="Emerson J.B."/>
            <person name="Anantharaman K."/>
            <person name="Thomas B.C."/>
            <person name="Malmstrom R."/>
            <person name="Stieglmeier M."/>
            <person name="Klingl A."/>
            <person name="Woyke T."/>
            <person name="Ryan C.M."/>
            <person name="Banfield J.F."/>
        </authorList>
    </citation>
    <scope>NUCLEOTIDE SEQUENCE [LARGE SCALE GENOMIC DNA]</scope>
</reference>
<dbReference type="NCBIfam" id="NF002528">
    <property type="entry name" value="PRK01966.1-4"/>
    <property type="match status" value="1"/>
</dbReference>
<dbReference type="EC" id="6.3.2.4" evidence="6"/>
<keyword evidence="9 19" id="KW-0479">Metal-binding</keyword>
<keyword evidence="12 19" id="KW-0460">Magnesium</keyword>
<evidence type="ECO:0000256" key="10">
    <source>
        <dbReference type="ARBA" id="ARBA00022741"/>
    </source>
</evidence>
<dbReference type="GO" id="GO:0005524">
    <property type="term" value="F:ATP binding"/>
    <property type="evidence" value="ECO:0007669"/>
    <property type="project" value="UniProtKB-UniRule"/>
</dbReference>
<dbReference type="PROSITE" id="PS00844">
    <property type="entry name" value="DALA_DALA_LIGASE_2"/>
    <property type="match status" value="1"/>
</dbReference>
<dbReference type="Gene3D" id="3.30.1490.20">
    <property type="entry name" value="ATP-grasp fold, A domain"/>
    <property type="match status" value="1"/>
</dbReference>
<dbReference type="Gene3D" id="3.30.470.20">
    <property type="entry name" value="ATP-grasp fold, B domain"/>
    <property type="match status" value="1"/>
</dbReference>
<protein>
    <recommendedName>
        <fullName evidence="6">D-alanine--D-alanine ligase</fullName>
        <ecNumber evidence="6">6.3.2.4</ecNumber>
    </recommendedName>
</protein>
<evidence type="ECO:0000256" key="9">
    <source>
        <dbReference type="ARBA" id="ARBA00022723"/>
    </source>
</evidence>
<dbReference type="SUPFAM" id="SSF56059">
    <property type="entry name" value="Glutathione synthetase ATP-binding domain-like"/>
    <property type="match status" value="1"/>
</dbReference>
<keyword evidence="8 22" id="KW-0436">Ligase</keyword>
<comment type="pathway">
    <text evidence="18">Glycan biosynthesis.</text>
</comment>
<gene>
    <name evidence="22" type="ORF">COT65_01515</name>
</gene>
<evidence type="ECO:0000256" key="15">
    <source>
        <dbReference type="ARBA" id="ARBA00023211"/>
    </source>
</evidence>
<evidence type="ECO:0000256" key="5">
    <source>
        <dbReference type="ARBA" id="ARBA00010871"/>
    </source>
</evidence>
<keyword evidence="14" id="KW-0573">Peptidoglycan synthesis</keyword>
<comment type="caution">
    <text evidence="22">The sequence shown here is derived from an EMBL/GenBank/DDBJ whole genome shotgun (WGS) entry which is preliminary data.</text>
</comment>
<name>A0A2H0WMT8_9BACT</name>
<dbReference type="PANTHER" id="PTHR23132:SF25">
    <property type="entry name" value="D-ALANINE--D-ALANINE LIGASE A"/>
    <property type="match status" value="1"/>
</dbReference>
<dbReference type="AlphaFoldDB" id="A0A2H0WMT8"/>
<dbReference type="FunFam" id="3.30.1490.20:FF:000007">
    <property type="entry name" value="D-alanine--D-alanine ligase"/>
    <property type="match status" value="1"/>
</dbReference>
<dbReference type="PANTHER" id="PTHR23132">
    <property type="entry name" value="D-ALANINE--D-ALANINE LIGASE"/>
    <property type="match status" value="1"/>
</dbReference>
<evidence type="ECO:0000256" key="20">
    <source>
        <dbReference type="PROSITE-ProRule" id="PRU00409"/>
    </source>
</evidence>
<comment type="function">
    <text evidence="2">Cell wall formation.</text>
</comment>
<dbReference type="PIRSF" id="PIRSF039102">
    <property type="entry name" value="Ddl/VanB"/>
    <property type="match status" value="1"/>
</dbReference>
<feature type="domain" description="ATP-grasp" evidence="21">
    <location>
        <begin position="90"/>
        <end position="300"/>
    </location>
</feature>
<feature type="non-terminal residue" evidence="22">
    <location>
        <position position="1"/>
    </location>
</feature>
<dbReference type="SUPFAM" id="SSF52440">
    <property type="entry name" value="PreATP-grasp domain"/>
    <property type="match status" value="1"/>
</dbReference>
<dbReference type="GO" id="GO:0008716">
    <property type="term" value="F:D-alanine-D-alanine ligase activity"/>
    <property type="evidence" value="ECO:0007669"/>
    <property type="project" value="UniProtKB-EC"/>
</dbReference>
<dbReference type="Gene3D" id="3.40.50.20">
    <property type="match status" value="1"/>
</dbReference>
<dbReference type="GO" id="GO:0008360">
    <property type="term" value="P:regulation of cell shape"/>
    <property type="evidence" value="ECO:0007669"/>
    <property type="project" value="UniProtKB-KW"/>
</dbReference>
<evidence type="ECO:0000313" key="22">
    <source>
        <dbReference type="EMBL" id="PIS13961.1"/>
    </source>
</evidence>
<keyword evidence="16" id="KW-0961">Cell wall biogenesis/degradation</keyword>
<evidence type="ECO:0000256" key="11">
    <source>
        <dbReference type="ARBA" id="ARBA00022840"/>
    </source>
</evidence>
<evidence type="ECO:0000256" key="12">
    <source>
        <dbReference type="ARBA" id="ARBA00022842"/>
    </source>
</evidence>
<dbReference type="Proteomes" id="UP000230033">
    <property type="component" value="Unassembled WGS sequence"/>
</dbReference>
<dbReference type="PROSITE" id="PS00843">
    <property type="entry name" value="DALA_DALA_LIGASE_1"/>
    <property type="match status" value="1"/>
</dbReference>
<keyword evidence="10 20" id="KW-0547">Nucleotide-binding</keyword>
<comment type="similarity">
    <text evidence="5">Belongs to the D-alanine--D-alanine ligase family.</text>
</comment>
<dbReference type="InterPro" id="IPR011761">
    <property type="entry name" value="ATP-grasp"/>
</dbReference>
<dbReference type="InterPro" id="IPR013815">
    <property type="entry name" value="ATP_grasp_subdomain_1"/>
</dbReference>
<feature type="binding site" evidence="19">
    <location>
        <position position="271"/>
    </location>
    <ligand>
        <name>Mg(2+)</name>
        <dbReference type="ChEBI" id="CHEBI:18420"/>
        <label>2</label>
    </ligand>
</feature>
<evidence type="ECO:0000256" key="2">
    <source>
        <dbReference type="ARBA" id="ARBA00003921"/>
    </source>
</evidence>
<dbReference type="EMBL" id="PEZJ01000019">
    <property type="protein sequence ID" value="PIS13961.1"/>
    <property type="molecule type" value="Genomic_DNA"/>
</dbReference>
<accession>A0A2H0WMT8</accession>
<dbReference type="InterPro" id="IPR011095">
    <property type="entry name" value="Dala_Dala_lig_C"/>
</dbReference>
<dbReference type="Pfam" id="PF07478">
    <property type="entry name" value="Dala_Dala_lig_C"/>
    <property type="match status" value="1"/>
</dbReference>
<dbReference type="HAMAP" id="MF_00047">
    <property type="entry name" value="Dala_Dala_lig"/>
    <property type="match status" value="1"/>
</dbReference>
<evidence type="ECO:0000256" key="7">
    <source>
        <dbReference type="ARBA" id="ARBA00022490"/>
    </source>
</evidence>
<dbReference type="InterPro" id="IPR005905">
    <property type="entry name" value="D_ala_D_ala"/>
</dbReference>
<evidence type="ECO:0000256" key="18">
    <source>
        <dbReference type="ARBA" id="ARBA00060592"/>
    </source>
</evidence>
<comment type="cofactor">
    <cofactor evidence="1">
        <name>Mn(2+)</name>
        <dbReference type="ChEBI" id="CHEBI:29035"/>
    </cofactor>
</comment>
<keyword evidence="15 19" id="KW-0464">Manganese</keyword>